<proteinExistence type="predicted"/>
<feature type="transmembrane region" description="Helical" evidence="1">
    <location>
        <begin position="7"/>
        <end position="26"/>
    </location>
</feature>
<keyword evidence="1" id="KW-0472">Membrane</keyword>
<gene>
    <name evidence="2" type="ORF">HMPREF0628_1054</name>
</gene>
<keyword evidence="3" id="KW-1185">Reference proteome</keyword>
<comment type="caution">
    <text evidence="2">The sequence shown here is derived from an EMBL/GenBank/DDBJ whole genome shotgun (WGS) entry which is preliminary data.</text>
</comment>
<organism evidence="2 3">
    <name type="scientific">Peptoniphilus lacrimalis 315-B</name>
    <dbReference type="NCBI Taxonomy" id="596330"/>
    <lineage>
        <taxon>Bacteria</taxon>
        <taxon>Bacillati</taxon>
        <taxon>Bacillota</taxon>
        <taxon>Tissierellia</taxon>
        <taxon>Tissierellales</taxon>
        <taxon>Peptoniphilaceae</taxon>
        <taxon>Peptoniphilus</taxon>
    </lineage>
</organism>
<name>D1VSQ0_9FIRM</name>
<protein>
    <submittedName>
        <fullName evidence="2">Uncharacterized protein</fullName>
    </submittedName>
</protein>
<dbReference type="EMBL" id="ADDO01000023">
    <property type="protein sequence ID" value="EFA90445.1"/>
    <property type="molecule type" value="Genomic_DNA"/>
</dbReference>
<evidence type="ECO:0000313" key="2">
    <source>
        <dbReference type="EMBL" id="EFA90445.1"/>
    </source>
</evidence>
<accession>D1VSQ0</accession>
<dbReference type="RefSeq" id="WP_004824243.1">
    <property type="nucleotide sequence ID" value="NZ_ADDO01000023.1"/>
</dbReference>
<evidence type="ECO:0000256" key="1">
    <source>
        <dbReference type="SAM" id="Phobius"/>
    </source>
</evidence>
<evidence type="ECO:0000313" key="3">
    <source>
        <dbReference type="Proteomes" id="UP000005711"/>
    </source>
</evidence>
<reference evidence="2 3" key="1">
    <citation type="submission" date="2009-12" db="EMBL/GenBank/DDBJ databases">
        <title>Genome Sequence of Peptoniphilus lacrimalis 315-B.</title>
        <authorList>
            <person name="Durkin A.S."/>
            <person name="Madupu R."/>
            <person name="Torralba M."/>
            <person name="Methe B."/>
            <person name="Sutton G."/>
            <person name="Strausberg R.L."/>
            <person name="Nelson K.E."/>
        </authorList>
    </citation>
    <scope>NUCLEOTIDE SEQUENCE [LARGE SCALE GENOMIC DNA]</scope>
    <source>
        <strain evidence="2 3">315-B</strain>
    </source>
</reference>
<dbReference type="AlphaFoldDB" id="D1VSQ0"/>
<keyword evidence="1" id="KW-0812">Transmembrane</keyword>
<keyword evidence="1" id="KW-1133">Transmembrane helix</keyword>
<dbReference type="Proteomes" id="UP000005711">
    <property type="component" value="Unassembled WGS sequence"/>
</dbReference>
<sequence>MLLSKNRLKLIFLSGLLILIGLFYLFNGFKSEINYIAVKTRYSPDSFPEYITYQTKKGLYEYRGDLKFNKDTIRKDDKNTYYAEYIGTLKNKGLSIFK</sequence>